<protein>
    <submittedName>
        <fullName evidence="2">Uncharacterized protein</fullName>
    </submittedName>
</protein>
<dbReference type="Pfam" id="PF14223">
    <property type="entry name" value="Retrotran_gag_2"/>
    <property type="match status" value="1"/>
</dbReference>
<name>A0AAQ3X424_PASNO</name>
<feature type="compositionally biased region" description="Basic residues" evidence="1">
    <location>
        <begin position="170"/>
        <end position="188"/>
    </location>
</feature>
<dbReference type="PANTHER" id="PTHR47481">
    <property type="match status" value="1"/>
</dbReference>
<sequence>MWLHATLADDLLDMVMEDDITAHGVWTKVSDFFLGNKDSRVVQLEQELHNLEQGDLSATAYCHRLKTLSDALADCDRPVDDRALVHQLICGLNPKYHVLKQMLLALPTFPKFMEARDQLLVTENTLATSKQGQPPDTALAATENVTDNTGNNASSQPLQDGDRGQSSSPRGRRRGGGRGGRGGRRGRGGRNYSNNNNRTQSPNPAAILQQLAAWLSLGNPWCAPWTGATRPGMLGARPPTAQAYNANFVPPSTQMAPAAPPSFDTIGLLQALQAVALPQQTSQSEWLMDTGASGHMIGDQGSSQQERGNEVQ</sequence>
<dbReference type="Proteomes" id="UP001341281">
    <property type="component" value="Chromosome 07"/>
</dbReference>
<reference evidence="2 3" key="1">
    <citation type="submission" date="2024-02" db="EMBL/GenBank/DDBJ databases">
        <title>High-quality chromosome-scale genome assembly of Pensacola bahiagrass (Paspalum notatum Flugge var. saurae).</title>
        <authorList>
            <person name="Vega J.M."/>
            <person name="Podio M."/>
            <person name="Orjuela J."/>
            <person name="Siena L.A."/>
            <person name="Pessino S.C."/>
            <person name="Combes M.C."/>
            <person name="Mariac C."/>
            <person name="Albertini E."/>
            <person name="Pupilli F."/>
            <person name="Ortiz J.P.A."/>
            <person name="Leblanc O."/>
        </authorList>
    </citation>
    <scope>NUCLEOTIDE SEQUENCE [LARGE SCALE GENOMIC DNA]</scope>
    <source>
        <strain evidence="2">R1</strain>
        <tissue evidence="2">Leaf</tissue>
    </source>
</reference>
<dbReference type="AlphaFoldDB" id="A0AAQ3X424"/>
<keyword evidence="3" id="KW-1185">Reference proteome</keyword>
<feature type="compositionally biased region" description="Polar residues" evidence="1">
    <location>
        <begin position="191"/>
        <end position="202"/>
    </location>
</feature>
<evidence type="ECO:0000256" key="1">
    <source>
        <dbReference type="SAM" id="MobiDB-lite"/>
    </source>
</evidence>
<evidence type="ECO:0000313" key="2">
    <source>
        <dbReference type="EMBL" id="WVZ83635.1"/>
    </source>
</evidence>
<dbReference type="EMBL" id="CP144751">
    <property type="protein sequence ID" value="WVZ83635.1"/>
    <property type="molecule type" value="Genomic_DNA"/>
</dbReference>
<dbReference type="PANTHER" id="PTHR47481:SF41">
    <property type="entry name" value="COPIA-LIKE POLYPROTEIN_RETROTRANSPOSON"/>
    <property type="match status" value="1"/>
</dbReference>
<accession>A0AAQ3X424</accession>
<feature type="region of interest" description="Disordered" evidence="1">
    <location>
        <begin position="291"/>
        <end position="312"/>
    </location>
</feature>
<evidence type="ECO:0000313" key="3">
    <source>
        <dbReference type="Proteomes" id="UP001341281"/>
    </source>
</evidence>
<proteinExistence type="predicted"/>
<feature type="compositionally biased region" description="Polar residues" evidence="1">
    <location>
        <begin position="145"/>
        <end position="169"/>
    </location>
</feature>
<organism evidence="2 3">
    <name type="scientific">Paspalum notatum var. saurae</name>
    <dbReference type="NCBI Taxonomy" id="547442"/>
    <lineage>
        <taxon>Eukaryota</taxon>
        <taxon>Viridiplantae</taxon>
        <taxon>Streptophyta</taxon>
        <taxon>Embryophyta</taxon>
        <taxon>Tracheophyta</taxon>
        <taxon>Spermatophyta</taxon>
        <taxon>Magnoliopsida</taxon>
        <taxon>Liliopsida</taxon>
        <taxon>Poales</taxon>
        <taxon>Poaceae</taxon>
        <taxon>PACMAD clade</taxon>
        <taxon>Panicoideae</taxon>
        <taxon>Andropogonodae</taxon>
        <taxon>Paspaleae</taxon>
        <taxon>Paspalinae</taxon>
        <taxon>Paspalum</taxon>
    </lineage>
</organism>
<gene>
    <name evidence="2" type="ORF">U9M48_030763</name>
</gene>
<feature type="region of interest" description="Disordered" evidence="1">
    <location>
        <begin position="145"/>
        <end position="202"/>
    </location>
</feature>